<dbReference type="EMBL" id="JAWJAY010000202">
    <property type="protein sequence ID" value="MDV2887580.1"/>
    <property type="molecule type" value="Genomic_DNA"/>
</dbReference>
<dbReference type="InterPro" id="IPR002218">
    <property type="entry name" value="MnmG-rel"/>
</dbReference>
<dbReference type="AlphaFoldDB" id="A0AAJ2U4Z1"/>
<proteinExistence type="predicted"/>
<evidence type="ECO:0000256" key="1">
    <source>
        <dbReference type="ARBA" id="ARBA00025948"/>
    </source>
</evidence>
<comment type="subunit">
    <text evidence="1">Homodimer. Heterotetramer of two MnmE and two MnmG subunits.</text>
</comment>
<accession>A0AAJ2U4Z1</accession>
<dbReference type="PANTHER" id="PTHR11806">
    <property type="entry name" value="GLUCOSE INHIBITED DIVISION PROTEIN A"/>
    <property type="match status" value="1"/>
</dbReference>
<feature type="domain" description="tRNA uridine 5-carboxymethylaminomethyl modification enzyme C-terminal N-terninal subdomain" evidence="2">
    <location>
        <begin position="4"/>
        <end position="98"/>
    </location>
</feature>
<evidence type="ECO:0000259" key="2">
    <source>
        <dbReference type="Pfam" id="PF21680"/>
    </source>
</evidence>
<gene>
    <name evidence="3" type="ORF">RYX45_20620</name>
</gene>
<dbReference type="GO" id="GO:0005829">
    <property type="term" value="C:cytosol"/>
    <property type="evidence" value="ECO:0007669"/>
    <property type="project" value="TreeGrafter"/>
</dbReference>
<sequence>LIHQERYQAFLAKKEAIEAEKDRLRSTILKPTNATVQELIHSIGGSELKDGIRASDLLKRPEMTYELLETLTKPETDLDHELKEQVEIQIKYEGYIEKSLQQVERLKKMEDKKIPENID</sequence>
<comment type="caution">
    <text evidence="3">The sequence shown here is derived from an EMBL/GenBank/DDBJ whole genome shotgun (WGS) entry which is preliminary data.</text>
</comment>
<organism evidence="3 4">
    <name type="scientific">Alkalihalophilus pseudofirmus</name>
    <name type="common">Bacillus pseudofirmus</name>
    <dbReference type="NCBI Taxonomy" id="79885"/>
    <lineage>
        <taxon>Bacteria</taxon>
        <taxon>Bacillati</taxon>
        <taxon>Bacillota</taxon>
        <taxon>Bacilli</taxon>
        <taxon>Bacillales</taxon>
        <taxon>Bacillaceae</taxon>
        <taxon>Alkalihalophilus</taxon>
    </lineage>
</organism>
<name>A0AAJ2U4Z1_ALKPS</name>
<evidence type="ECO:0000313" key="4">
    <source>
        <dbReference type="Proteomes" id="UP001285636"/>
    </source>
</evidence>
<dbReference type="FunFam" id="1.10.10.1800:FF:000001">
    <property type="entry name" value="tRNA uridine 5-carboxymethylaminomethyl modification enzyme MnmG"/>
    <property type="match status" value="1"/>
</dbReference>
<dbReference type="Gene3D" id="1.10.10.1800">
    <property type="entry name" value="tRNA uridine 5-carboxymethylaminomethyl modification enzyme MnmG/GidA"/>
    <property type="match status" value="1"/>
</dbReference>
<dbReference type="PANTHER" id="PTHR11806:SF0">
    <property type="entry name" value="PROTEIN MTO1 HOMOLOG, MITOCHONDRIAL"/>
    <property type="match status" value="1"/>
</dbReference>
<dbReference type="InterPro" id="IPR049312">
    <property type="entry name" value="GIDA_C_N"/>
</dbReference>
<protein>
    <submittedName>
        <fullName evidence="3">tRNA uridine-5-carboxymethylaminomethyl(34) synthesis enzyme MnmG</fullName>
    </submittedName>
</protein>
<evidence type="ECO:0000313" key="3">
    <source>
        <dbReference type="EMBL" id="MDV2887580.1"/>
    </source>
</evidence>
<dbReference type="GO" id="GO:0050660">
    <property type="term" value="F:flavin adenine dinucleotide binding"/>
    <property type="evidence" value="ECO:0007669"/>
    <property type="project" value="InterPro"/>
</dbReference>
<feature type="non-terminal residue" evidence="3">
    <location>
        <position position="1"/>
    </location>
</feature>
<dbReference type="Proteomes" id="UP001285636">
    <property type="component" value="Unassembled WGS sequence"/>
</dbReference>
<feature type="non-terminal residue" evidence="3">
    <location>
        <position position="119"/>
    </location>
</feature>
<dbReference type="GO" id="GO:0030488">
    <property type="term" value="P:tRNA methylation"/>
    <property type="evidence" value="ECO:0007669"/>
    <property type="project" value="TreeGrafter"/>
</dbReference>
<dbReference type="GO" id="GO:0002098">
    <property type="term" value="P:tRNA wobble uridine modification"/>
    <property type="evidence" value="ECO:0007669"/>
    <property type="project" value="TreeGrafter"/>
</dbReference>
<dbReference type="Pfam" id="PF21680">
    <property type="entry name" value="GIDA_C_1st"/>
    <property type="match status" value="1"/>
</dbReference>
<reference evidence="3" key="1">
    <citation type="submission" date="2023-10" db="EMBL/GenBank/DDBJ databases">
        <title>Screening of Alkalihalophilus pseudofirmusBZ-TG-HK211 and Its Alleviation of Salt Stress on Rapeseed Growth.</title>
        <authorList>
            <person name="Zhao B."/>
            <person name="Guo T."/>
        </authorList>
    </citation>
    <scope>NUCLEOTIDE SEQUENCE</scope>
    <source>
        <strain evidence="3">BZ-TG-HK211</strain>
    </source>
</reference>